<dbReference type="Pfam" id="PF03551">
    <property type="entry name" value="PadR"/>
    <property type="match status" value="1"/>
</dbReference>
<proteinExistence type="predicted"/>
<dbReference type="RefSeq" id="WP_091640471.1">
    <property type="nucleotide sequence ID" value="NZ_FOEG01000002.1"/>
</dbReference>
<dbReference type="AlphaFoldDB" id="A0A1H8RIF8"/>
<gene>
    <name evidence="3" type="ORF">SAMN04488052_10225</name>
</gene>
<sequence>MALRYALLAALHEEPATGYDLNQRFGRRQGFVWSASHQQIYRELGRLHEEGLLSMEAEPQAERPDRKRYAVTPAGEAALRDWLATPQPRPATRDPLLVKLFAGDLVDDEALRGELATLRRAWEERLAAYREVEATWFSDPETLSRHYRLQYLALRRGITAGQAWLHWLDEAEALLQDA</sequence>
<dbReference type="EMBL" id="FOEG01000002">
    <property type="protein sequence ID" value="SEO65783.1"/>
    <property type="molecule type" value="Genomic_DNA"/>
</dbReference>
<evidence type="ECO:0000259" key="1">
    <source>
        <dbReference type="Pfam" id="PF03551"/>
    </source>
</evidence>
<dbReference type="InterPro" id="IPR036388">
    <property type="entry name" value="WH-like_DNA-bd_sf"/>
</dbReference>
<dbReference type="STRING" id="406100.SAMN04488052_10225"/>
<evidence type="ECO:0000313" key="4">
    <source>
        <dbReference type="Proteomes" id="UP000199657"/>
    </source>
</evidence>
<protein>
    <submittedName>
        <fullName evidence="3">Transcriptional regulator PadR-like family protein</fullName>
    </submittedName>
</protein>
<feature type="domain" description="Transcription regulator PadR C-terminal" evidence="2">
    <location>
        <begin position="92"/>
        <end position="175"/>
    </location>
</feature>
<dbReference type="Proteomes" id="UP000199657">
    <property type="component" value="Unassembled WGS sequence"/>
</dbReference>
<dbReference type="Gene3D" id="6.10.140.190">
    <property type="match status" value="1"/>
</dbReference>
<evidence type="ECO:0000313" key="3">
    <source>
        <dbReference type="EMBL" id="SEO65783.1"/>
    </source>
</evidence>
<dbReference type="Pfam" id="PF10400">
    <property type="entry name" value="Vir_act_alpha_C"/>
    <property type="match status" value="1"/>
</dbReference>
<organism evidence="3 4">
    <name type="scientific">Aquisalimonas asiatica</name>
    <dbReference type="NCBI Taxonomy" id="406100"/>
    <lineage>
        <taxon>Bacteria</taxon>
        <taxon>Pseudomonadati</taxon>
        <taxon>Pseudomonadota</taxon>
        <taxon>Gammaproteobacteria</taxon>
        <taxon>Chromatiales</taxon>
        <taxon>Ectothiorhodospiraceae</taxon>
        <taxon>Aquisalimonas</taxon>
    </lineage>
</organism>
<keyword evidence="4" id="KW-1185">Reference proteome</keyword>
<name>A0A1H8RIF8_9GAMM</name>
<feature type="domain" description="Transcription regulator PadR N-terminal" evidence="1">
    <location>
        <begin position="7"/>
        <end position="80"/>
    </location>
</feature>
<accession>A0A1H8RIF8</accession>
<dbReference type="InterPro" id="IPR036390">
    <property type="entry name" value="WH_DNA-bd_sf"/>
</dbReference>
<dbReference type="SUPFAM" id="SSF46785">
    <property type="entry name" value="Winged helix' DNA-binding domain"/>
    <property type="match status" value="1"/>
</dbReference>
<dbReference type="InterPro" id="IPR018309">
    <property type="entry name" value="Tscrpt_reg_PadR_C"/>
</dbReference>
<reference evidence="3 4" key="1">
    <citation type="submission" date="2016-10" db="EMBL/GenBank/DDBJ databases">
        <authorList>
            <person name="de Groot N.N."/>
        </authorList>
    </citation>
    <scope>NUCLEOTIDE SEQUENCE [LARGE SCALE GENOMIC DNA]</scope>
    <source>
        <strain evidence="3 4">CGMCC 1.6291</strain>
    </source>
</reference>
<dbReference type="OrthoDB" id="3186544at2"/>
<dbReference type="PANTHER" id="PTHR43252:SF4">
    <property type="entry name" value="TRANSCRIPTIONAL REGULATORY PROTEIN"/>
    <property type="match status" value="1"/>
</dbReference>
<evidence type="ECO:0000259" key="2">
    <source>
        <dbReference type="Pfam" id="PF10400"/>
    </source>
</evidence>
<dbReference type="InterPro" id="IPR005149">
    <property type="entry name" value="Tscrpt_reg_PadR_N"/>
</dbReference>
<dbReference type="Gene3D" id="1.10.10.10">
    <property type="entry name" value="Winged helix-like DNA-binding domain superfamily/Winged helix DNA-binding domain"/>
    <property type="match status" value="1"/>
</dbReference>
<dbReference type="PANTHER" id="PTHR43252">
    <property type="entry name" value="TRANSCRIPTIONAL REGULATOR YQJI"/>
    <property type="match status" value="1"/>
</dbReference>